<organism evidence="1">
    <name type="scientific">viral metagenome</name>
    <dbReference type="NCBI Taxonomy" id="1070528"/>
    <lineage>
        <taxon>unclassified sequences</taxon>
        <taxon>metagenomes</taxon>
        <taxon>organismal metagenomes</taxon>
    </lineage>
</organism>
<name>A0A6M3LDD0_9ZZZZ</name>
<proteinExistence type="predicted"/>
<accession>A0A6M3LDD0</accession>
<dbReference type="AlphaFoldDB" id="A0A6M3LDD0"/>
<sequence>MSSALSDRFFHFDFDPNLDDWVEWAYGEQIVPELIGFLRARPALLHSFDPKKNERSFPTPRGWAMVSDVCKTGAIRSLAGTTDKRNTEFDLIAGKVGDGPAFELLSFLRTFRSLPDLNYLLKHPDKADVPTDPDTLYAICGALASKASKATMDAIVTYAMRLRKEFSVLLIMDSVKKDKNVTYTEAFTKWASENAEVMI</sequence>
<reference evidence="1" key="1">
    <citation type="submission" date="2020-03" db="EMBL/GenBank/DDBJ databases">
        <title>The deep terrestrial virosphere.</title>
        <authorList>
            <person name="Holmfeldt K."/>
            <person name="Nilsson E."/>
            <person name="Simone D."/>
            <person name="Lopez-Fernandez M."/>
            <person name="Wu X."/>
            <person name="de Brujin I."/>
            <person name="Lundin D."/>
            <person name="Andersson A."/>
            <person name="Bertilsson S."/>
            <person name="Dopson M."/>
        </authorList>
    </citation>
    <scope>NUCLEOTIDE SEQUENCE</scope>
    <source>
        <strain evidence="1">MM415B03436</strain>
    </source>
</reference>
<protein>
    <submittedName>
        <fullName evidence="1">Uncharacterized protein</fullName>
    </submittedName>
</protein>
<dbReference type="EMBL" id="MT142969">
    <property type="protein sequence ID" value="QJA91201.1"/>
    <property type="molecule type" value="Genomic_DNA"/>
</dbReference>
<gene>
    <name evidence="1" type="ORF">MM415B03436_0008</name>
</gene>
<evidence type="ECO:0000313" key="1">
    <source>
        <dbReference type="EMBL" id="QJA91201.1"/>
    </source>
</evidence>